<evidence type="ECO:0000256" key="1">
    <source>
        <dbReference type="ARBA" id="ARBA00010646"/>
    </source>
</evidence>
<comment type="similarity">
    <text evidence="1">Belongs to the glycosyl hydrolase 25 family.</text>
</comment>
<keyword evidence="3" id="KW-1185">Reference proteome</keyword>
<dbReference type="EMBL" id="JAFDST010000004">
    <property type="protein sequence ID" value="MBP1082934.1"/>
    <property type="molecule type" value="Genomic_DNA"/>
</dbReference>
<comment type="caution">
    <text evidence="2">The sequence shown here is derived from an EMBL/GenBank/DDBJ whole genome shotgun (WGS) entry which is preliminary data.</text>
</comment>
<evidence type="ECO:0000313" key="3">
    <source>
        <dbReference type="Proteomes" id="UP000674416"/>
    </source>
</evidence>
<protein>
    <submittedName>
        <fullName evidence="2">GH25 family lysozyme M1 (1,4-beta-N-acetylmuramidase)</fullName>
    </submittedName>
</protein>
<dbReference type="SUPFAM" id="SSF51445">
    <property type="entry name" value="(Trans)glycosidases"/>
    <property type="match status" value="1"/>
</dbReference>
<name>A0ABS4D017_9BACI</name>
<sequence>MSVWNATKGIDVSHLRGNIDWKNVEADGLEFAFIKATESIITR</sequence>
<dbReference type="InterPro" id="IPR002053">
    <property type="entry name" value="Glyco_hydro_25"/>
</dbReference>
<reference evidence="2 3" key="1">
    <citation type="submission" date="2021-01" db="EMBL/GenBank/DDBJ databases">
        <title>Genomic Encyclopedia of Type Strains, Phase IV (KMG-IV): sequencing the most valuable type-strain genomes for metagenomic binning, comparative biology and taxonomic classification.</title>
        <authorList>
            <person name="Goeker M."/>
        </authorList>
    </citation>
    <scope>NUCLEOTIDE SEQUENCE [LARGE SCALE GENOMIC DNA]</scope>
    <source>
        <strain evidence="2 3">DSM 103394</strain>
    </source>
</reference>
<dbReference type="Gene3D" id="3.20.20.80">
    <property type="entry name" value="Glycosidases"/>
    <property type="match status" value="1"/>
</dbReference>
<dbReference type="PROSITE" id="PS51904">
    <property type="entry name" value="GLYCOSYL_HYDROL_F25_2"/>
    <property type="match status" value="1"/>
</dbReference>
<accession>A0ABS4D017</accession>
<gene>
    <name evidence="2" type="ORF">JOC74_003444</name>
</gene>
<dbReference type="Proteomes" id="UP000674416">
    <property type="component" value="Unassembled WGS sequence"/>
</dbReference>
<organism evidence="2 3">
    <name type="scientific">Bacillus capparidis</name>
    <dbReference type="NCBI Taxonomy" id="1840411"/>
    <lineage>
        <taxon>Bacteria</taxon>
        <taxon>Bacillati</taxon>
        <taxon>Bacillota</taxon>
        <taxon>Bacilli</taxon>
        <taxon>Bacillales</taxon>
        <taxon>Bacillaceae</taxon>
        <taxon>Bacillus</taxon>
    </lineage>
</organism>
<dbReference type="Pfam" id="PF01183">
    <property type="entry name" value="Glyco_hydro_25"/>
    <property type="match status" value="1"/>
</dbReference>
<evidence type="ECO:0000313" key="2">
    <source>
        <dbReference type="EMBL" id="MBP1082934.1"/>
    </source>
</evidence>
<proteinExistence type="inferred from homology"/>
<dbReference type="RefSeq" id="WP_082364312.1">
    <property type="nucleotide sequence ID" value="NZ_JAFDST010000004.1"/>
</dbReference>
<dbReference type="InterPro" id="IPR017853">
    <property type="entry name" value="GH"/>
</dbReference>